<protein>
    <submittedName>
        <fullName evidence="2">Uncharacterized protein</fullName>
    </submittedName>
</protein>
<reference evidence="2" key="1">
    <citation type="submission" date="2023-08" db="EMBL/GenBank/DDBJ databases">
        <title>Black Yeasts Isolated from many extreme environments.</title>
        <authorList>
            <person name="Coleine C."/>
            <person name="Stajich J.E."/>
            <person name="Selbmann L."/>
        </authorList>
    </citation>
    <scope>NUCLEOTIDE SEQUENCE</scope>
    <source>
        <strain evidence="2">CCFEE 5401</strain>
    </source>
</reference>
<organism evidence="2 3">
    <name type="scientific">Meristemomyces frigidus</name>
    <dbReference type="NCBI Taxonomy" id="1508187"/>
    <lineage>
        <taxon>Eukaryota</taxon>
        <taxon>Fungi</taxon>
        <taxon>Dikarya</taxon>
        <taxon>Ascomycota</taxon>
        <taxon>Pezizomycotina</taxon>
        <taxon>Dothideomycetes</taxon>
        <taxon>Dothideomycetidae</taxon>
        <taxon>Mycosphaerellales</taxon>
        <taxon>Teratosphaeriaceae</taxon>
        <taxon>Meristemomyces</taxon>
    </lineage>
</organism>
<keyword evidence="1" id="KW-0732">Signal</keyword>
<dbReference type="Proteomes" id="UP001310890">
    <property type="component" value="Unassembled WGS sequence"/>
</dbReference>
<sequence>MPLTAYLTLLLAGTALAWPPQPPTWNNFPSSSSAGPNHGLPPCSPQIYALATGIHLNIQGQYSEYNGSVAILALESANPVNHTAFLIAKGELLSDIQAGMNLRQFNQEIAPAGNAALAGLAKYAAAEVTEQNLALGLVGVLEQDRRALEGLKSDVLAGIMLNEMNLVNATQSCDFQLVFPAADQSA</sequence>
<gene>
    <name evidence="2" type="ORF">LTR62_004279</name>
</gene>
<dbReference type="EMBL" id="JAVRRL010000030">
    <property type="protein sequence ID" value="KAK5112522.1"/>
    <property type="molecule type" value="Genomic_DNA"/>
</dbReference>
<feature type="chain" id="PRO_5042871558" evidence="1">
    <location>
        <begin position="18"/>
        <end position="186"/>
    </location>
</feature>
<proteinExistence type="predicted"/>
<comment type="caution">
    <text evidence="2">The sequence shown here is derived from an EMBL/GenBank/DDBJ whole genome shotgun (WGS) entry which is preliminary data.</text>
</comment>
<dbReference type="AlphaFoldDB" id="A0AAN7TIG6"/>
<accession>A0AAN7TIG6</accession>
<name>A0AAN7TIG6_9PEZI</name>
<feature type="signal peptide" evidence="1">
    <location>
        <begin position="1"/>
        <end position="17"/>
    </location>
</feature>
<evidence type="ECO:0000313" key="3">
    <source>
        <dbReference type="Proteomes" id="UP001310890"/>
    </source>
</evidence>
<evidence type="ECO:0000313" key="2">
    <source>
        <dbReference type="EMBL" id="KAK5112522.1"/>
    </source>
</evidence>
<evidence type="ECO:0000256" key="1">
    <source>
        <dbReference type="SAM" id="SignalP"/>
    </source>
</evidence>